<dbReference type="Pfam" id="PF17762">
    <property type="entry name" value="HTH_ParB"/>
    <property type="match status" value="1"/>
</dbReference>
<dbReference type="Pfam" id="PF23552">
    <property type="entry name" value="ParB_C"/>
    <property type="match status" value="1"/>
</dbReference>
<dbReference type="PANTHER" id="PTHR33375:SF1">
    <property type="entry name" value="CHROMOSOME-PARTITIONING PROTEIN PARB-RELATED"/>
    <property type="match status" value="1"/>
</dbReference>
<sequence length="130" mass="14083">MLRLLKLPALVQRRVAAGVLSAGHARALLGLGDAAAMERLAQRIVAEGLSVRSVEEIVTLGMDDEPKQRSARGPAQRDPQLEDLAASMSDQLDTRVKLQLGKHKGRMTVEFASVDDLHRIIELLGLKAGQ</sequence>
<dbReference type="SUPFAM" id="SSF109709">
    <property type="entry name" value="KorB DNA-binding domain-like"/>
    <property type="match status" value="1"/>
</dbReference>
<dbReference type="InterPro" id="IPR057240">
    <property type="entry name" value="ParB_dimer_C"/>
</dbReference>
<dbReference type="PANTHER" id="PTHR33375">
    <property type="entry name" value="CHROMOSOME-PARTITIONING PROTEIN PARB-RELATED"/>
    <property type="match status" value="1"/>
</dbReference>
<proteinExistence type="predicted"/>
<accession>A0ABM8HFY1</accession>
<dbReference type="InterPro" id="IPR041468">
    <property type="entry name" value="HTH_ParB/Spo0J"/>
</dbReference>
<evidence type="ECO:0000259" key="2">
    <source>
        <dbReference type="Pfam" id="PF17762"/>
    </source>
</evidence>
<organism evidence="4">
    <name type="scientific">Barrientosiimonas endolithica</name>
    <dbReference type="NCBI Taxonomy" id="1535208"/>
    <lineage>
        <taxon>Bacteria</taxon>
        <taxon>Bacillati</taxon>
        <taxon>Actinomycetota</taxon>
        <taxon>Actinomycetes</taxon>
        <taxon>Micrococcales</taxon>
        <taxon>Dermacoccaceae</taxon>
        <taxon>Barrientosiimonas</taxon>
    </lineage>
</organism>
<feature type="domain" description="ParB C-terminal dimerisation" evidence="3">
    <location>
        <begin position="77"/>
        <end position="124"/>
    </location>
</feature>
<protein>
    <recommendedName>
        <fullName evidence="5">ParB/Spo0J HTH domain-containing protein</fullName>
    </recommendedName>
</protein>
<dbReference type="Gene3D" id="1.10.10.2830">
    <property type="match status" value="1"/>
</dbReference>
<evidence type="ECO:0008006" key="5">
    <source>
        <dbReference type="Google" id="ProtNLM"/>
    </source>
</evidence>
<keyword evidence="1" id="KW-0238">DNA-binding</keyword>
<feature type="domain" description="ParB/Spo0J HTH" evidence="2">
    <location>
        <begin position="1"/>
        <end position="58"/>
    </location>
</feature>
<gene>
    <name evidence="4" type="ORF">GCM10025872_35810</name>
</gene>
<evidence type="ECO:0000259" key="3">
    <source>
        <dbReference type="Pfam" id="PF23552"/>
    </source>
</evidence>
<name>A0ABM8HFY1_9MICO</name>
<dbReference type="InterPro" id="IPR050336">
    <property type="entry name" value="Chromosome_partition/occlusion"/>
</dbReference>
<reference evidence="4" key="2">
    <citation type="submission" date="2023-02" db="EMBL/GenBank/DDBJ databases">
        <authorList>
            <person name="Sun Q."/>
            <person name="Mori K."/>
        </authorList>
    </citation>
    <scope>NUCLEOTIDE SEQUENCE</scope>
    <source>
        <strain evidence="4">NBRC 110608</strain>
    </source>
</reference>
<dbReference type="EMBL" id="AP027735">
    <property type="protein sequence ID" value="BDZ59924.1"/>
    <property type="molecule type" value="Genomic_DNA"/>
</dbReference>
<evidence type="ECO:0000313" key="4">
    <source>
        <dbReference type="EMBL" id="BDZ59924.1"/>
    </source>
</evidence>
<evidence type="ECO:0000256" key="1">
    <source>
        <dbReference type="ARBA" id="ARBA00023125"/>
    </source>
</evidence>
<reference evidence="4" key="1">
    <citation type="journal article" date="2014" name="Int. J. Syst. Evol. Microbiol.">
        <title>Complete genome of a new Firmicutes species belonging to the dominant human colonic microbiota ('Ruminococcus bicirculans') reveals two chromosomes and a selective capacity to utilize plant glucans.</title>
        <authorList>
            <consortium name="NISC Comparative Sequencing Program"/>
            <person name="Wegmann U."/>
            <person name="Louis P."/>
            <person name="Goesmann A."/>
            <person name="Henrissat B."/>
            <person name="Duncan S.H."/>
            <person name="Flint H.J."/>
        </authorList>
    </citation>
    <scope>NUCLEOTIDE SEQUENCE</scope>
    <source>
        <strain evidence="4">NBRC 110608</strain>
    </source>
</reference>